<sequence length="436" mass="47535">MTTQWRRLLSSPALIDSLPSYGFSGAGFLGSYHVGVAACLHKQGLLPDPNDDSSPRPLVTGVSAGSMIAAATLAGVNPEDDGMEVVLEATRRTRNLVKSSSGVALDFNISLDVLTPGFSLIDQVEEPFREAMVKALGGTISSLHYDIDPELFKRRFPAHILRIGLTDRRALWPPPIPSPIATERILKAYRYVDSYRDVDDIIACCMLSSYIPGATGPLNLKEKVPDFLRGLIDSTLMNGESSGAGKERINDTIDRSGLRLNELEHLGMVKHGLTGLPVGNNNAKIDLTTHEGEHNFQPNKSVFFWDGGIADVFPTFDDNTTIISPVNGTFTNPAICPLFPSDELELDIINAASEEGGGNVIKTQQQSVGKLLRSYIPTTFQHCSKAQLGLNSKNARAALLMMFSSEDEVLYTKFREGYDDAKRFLVQCGKLRVFSG</sequence>
<keyword evidence="2" id="KW-0378">Hydrolase</keyword>
<dbReference type="GO" id="GO:0004806">
    <property type="term" value="F:triacylglycerol lipase activity"/>
    <property type="evidence" value="ECO:0000318"/>
    <property type="project" value="GO_Central"/>
</dbReference>
<dbReference type="OMA" id="TTHEGEH"/>
<evidence type="ECO:0000259" key="3">
    <source>
        <dbReference type="PROSITE" id="PS51635"/>
    </source>
</evidence>
<dbReference type="GO" id="GO:0005737">
    <property type="term" value="C:cytoplasm"/>
    <property type="evidence" value="ECO:0000318"/>
    <property type="project" value="GO_Central"/>
</dbReference>
<name>B8CBD8_THAPS</name>
<dbReference type="GO" id="GO:0016020">
    <property type="term" value="C:membrane"/>
    <property type="evidence" value="ECO:0000318"/>
    <property type="project" value="GO_Central"/>
</dbReference>
<dbReference type="InterPro" id="IPR033562">
    <property type="entry name" value="PLPL"/>
</dbReference>
<keyword evidence="2" id="KW-0442">Lipid degradation</keyword>
<dbReference type="SUPFAM" id="SSF52151">
    <property type="entry name" value="FabD/lysophospholipase-like"/>
    <property type="match status" value="1"/>
</dbReference>
<dbReference type="Pfam" id="PF01734">
    <property type="entry name" value="Patatin"/>
    <property type="match status" value="1"/>
</dbReference>
<feature type="short sequence motif" description="GXSXG" evidence="2">
    <location>
        <begin position="61"/>
        <end position="65"/>
    </location>
</feature>
<evidence type="ECO:0000256" key="1">
    <source>
        <dbReference type="ARBA" id="ARBA00023098"/>
    </source>
</evidence>
<evidence type="ECO:0000256" key="2">
    <source>
        <dbReference type="PROSITE-ProRule" id="PRU01161"/>
    </source>
</evidence>
<keyword evidence="1 2" id="KW-0443">Lipid metabolism</keyword>
<dbReference type="EMBL" id="CM000648">
    <property type="protein sequence ID" value="EED89109.1"/>
    <property type="molecule type" value="Genomic_DNA"/>
</dbReference>
<comment type="caution">
    <text evidence="2">Lacks conserved residue(s) required for the propagation of feature annotation.</text>
</comment>
<proteinExistence type="predicted"/>
<dbReference type="AlphaFoldDB" id="B8CBD8"/>
<evidence type="ECO:0000313" key="5">
    <source>
        <dbReference type="Proteomes" id="UP000001449"/>
    </source>
</evidence>
<dbReference type="PROSITE" id="PS51635">
    <property type="entry name" value="PNPLA"/>
    <property type="match status" value="1"/>
</dbReference>
<organism evidence="4 5">
    <name type="scientific">Thalassiosira pseudonana</name>
    <name type="common">Marine diatom</name>
    <name type="synonym">Cyclotella nana</name>
    <dbReference type="NCBI Taxonomy" id="35128"/>
    <lineage>
        <taxon>Eukaryota</taxon>
        <taxon>Sar</taxon>
        <taxon>Stramenopiles</taxon>
        <taxon>Ochrophyta</taxon>
        <taxon>Bacillariophyta</taxon>
        <taxon>Coscinodiscophyceae</taxon>
        <taxon>Thalassiosirophycidae</taxon>
        <taxon>Thalassiosirales</taxon>
        <taxon>Thalassiosiraceae</taxon>
        <taxon>Thalassiosira</taxon>
    </lineage>
</organism>
<dbReference type="GO" id="GO:0005811">
    <property type="term" value="C:lipid droplet"/>
    <property type="evidence" value="ECO:0000318"/>
    <property type="project" value="GO_Central"/>
</dbReference>
<feature type="domain" description="PNPLA" evidence="3">
    <location>
        <begin position="21"/>
        <end position="246"/>
    </location>
</feature>
<protein>
    <recommendedName>
        <fullName evidence="3">PNPLA domain-containing protein</fullName>
    </recommendedName>
</protein>
<reference evidence="4 5" key="1">
    <citation type="journal article" date="2004" name="Science">
        <title>The genome of the diatom Thalassiosira pseudonana: ecology, evolution, and metabolism.</title>
        <authorList>
            <person name="Armbrust E.V."/>
            <person name="Berges J.A."/>
            <person name="Bowler C."/>
            <person name="Green B.R."/>
            <person name="Martinez D."/>
            <person name="Putnam N.H."/>
            <person name="Zhou S."/>
            <person name="Allen A.E."/>
            <person name="Apt K.E."/>
            <person name="Bechner M."/>
            <person name="Brzezinski M.A."/>
            <person name="Chaal B.K."/>
            <person name="Chiovitti A."/>
            <person name="Davis A.K."/>
            <person name="Demarest M.S."/>
            <person name="Detter J.C."/>
            <person name="Glavina T."/>
            <person name="Goodstein D."/>
            <person name="Hadi M.Z."/>
            <person name="Hellsten U."/>
            <person name="Hildebrand M."/>
            <person name="Jenkins B.D."/>
            <person name="Jurka J."/>
            <person name="Kapitonov V.V."/>
            <person name="Kroger N."/>
            <person name="Lau W.W."/>
            <person name="Lane T.W."/>
            <person name="Larimer F.W."/>
            <person name="Lippmeier J.C."/>
            <person name="Lucas S."/>
            <person name="Medina M."/>
            <person name="Montsant A."/>
            <person name="Obornik M."/>
            <person name="Parker M.S."/>
            <person name="Palenik B."/>
            <person name="Pazour G.J."/>
            <person name="Richardson P.M."/>
            <person name="Rynearson T.A."/>
            <person name="Saito M.A."/>
            <person name="Schwartz D.C."/>
            <person name="Thamatrakoln K."/>
            <person name="Valentin K."/>
            <person name="Vardi A."/>
            <person name="Wilkerson F.P."/>
            <person name="Rokhsar D.S."/>
        </authorList>
    </citation>
    <scope>NUCLEOTIDE SEQUENCE [LARGE SCALE GENOMIC DNA]</scope>
    <source>
        <strain evidence="4 5">CCMP1335</strain>
    </source>
</reference>
<reference evidence="4 5" key="2">
    <citation type="journal article" date="2008" name="Nature">
        <title>The Phaeodactylum genome reveals the evolutionary history of diatom genomes.</title>
        <authorList>
            <person name="Bowler C."/>
            <person name="Allen A.E."/>
            <person name="Badger J.H."/>
            <person name="Grimwood J."/>
            <person name="Jabbari K."/>
            <person name="Kuo A."/>
            <person name="Maheswari U."/>
            <person name="Martens C."/>
            <person name="Maumus F."/>
            <person name="Otillar R.P."/>
            <person name="Rayko E."/>
            <person name="Salamov A."/>
            <person name="Vandepoele K."/>
            <person name="Beszteri B."/>
            <person name="Gruber A."/>
            <person name="Heijde M."/>
            <person name="Katinka M."/>
            <person name="Mock T."/>
            <person name="Valentin K."/>
            <person name="Verret F."/>
            <person name="Berges J.A."/>
            <person name="Brownlee C."/>
            <person name="Cadoret J.P."/>
            <person name="Chiovitti A."/>
            <person name="Choi C.J."/>
            <person name="Coesel S."/>
            <person name="De Martino A."/>
            <person name="Detter J.C."/>
            <person name="Durkin C."/>
            <person name="Falciatore A."/>
            <person name="Fournet J."/>
            <person name="Haruta M."/>
            <person name="Huysman M.J."/>
            <person name="Jenkins B.D."/>
            <person name="Jiroutova K."/>
            <person name="Jorgensen R.E."/>
            <person name="Joubert Y."/>
            <person name="Kaplan A."/>
            <person name="Kroger N."/>
            <person name="Kroth P.G."/>
            <person name="La Roche J."/>
            <person name="Lindquist E."/>
            <person name="Lommer M."/>
            <person name="Martin-Jezequel V."/>
            <person name="Lopez P.J."/>
            <person name="Lucas S."/>
            <person name="Mangogna M."/>
            <person name="McGinnis K."/>
            <person name="Medlin L.K."/>
            <person name="Montsant A."/>
            <person name="Oudot-Le Secq M.P."/>
            <person name="Napoli C."/>
            <person name="Obornik M."/>
            <person name="Parker M.S."/>
            <person name="Petit J.L."/>
            <person name="Porcel B.M."/>
            <person name="Poulsen N."/>
            <person name="Robison M."/>
            <person name="Rychlewski L."/>
            <person name="Rynearson T.A."/>
            <person name="Schmutz J."/>
            <person name="Shapiro H."/>
            <person name="Siaut M."/>
            <person name="Stanley M."/>
            <person name="Sussman M.R."/>
            <person name="Taylor A.R."/>
            <person name="Vardi A."/>
            <person name="von Dassow P."/>
            <person name="Vyverman W."/>
            <person name="Willis A."/>
            <person name="Wyrwicz L.S."/>
            <person name="Rokhsar D.S."/>
            <person name="Weissenbach J."/>
            <person name="Armbrust E.V."/>
            <person name="Green B.R."/>
            <person name="Van de Peer Y."/>
            <person name="Grigoriev I.V."/>
        </authorList>
    </citation>
    <scope>NUCLEOTIDE SEQUENCE [LARGE SCALE GENOMIC DNA]</scope>
    <source>
        <strain evidence="4 5">CCMP1335</strain>
    </source>
</reference>
<evidence type="ECO:0000313" key="4">
    <source>
        <dbReference type="EMBL" id="EED89109.1"/>
    </source>
</evidence>
<dbReference type="eggNOG" id="ENOG502RUNC">
    <property type="taxonomic scope" value="Eukaryota"/>
</dbReference>
<gene>
    <name evidence="4" type="ORF">THAPSDRAFT_9458</name>
</gene>
<feature type="active site" description="Nucleophile" evidence="2">
    <location>
        <position position="63"/>
    </location>
</feature>
<dbReference type="InterPro" id="IPR016035">
    <property type="entry name" value="Acyl_Trfase/lysoPLipase"/>
</dbReference>
<dbReference type="InterPro" id="IPR002641">
    <property type="entry name" value="PNPLA_dom"/>
</dbReference>
<dbReference type="KEGG" id="tps:THAPSDRAFT_9458"/>
<feature type="active site" description="Proton acceptor" evidence="2">
    <location>
        <position position="233"/>
    </location>
</feature>
<dbReference type="RefSeq" id="XP_002293373.1">
    <property type="nucleotide sequence ID" value="XM_002293337.1"/>
</dbReference>
<dbReference type="Gene3D" id="3.40.1090.10">
    <property type="entry name" value="Cytosolic phospholipase A2 catalytic domain"/>
    <property type="match status" value="1"/>
</dbReference>
<keyword evidence="5" id="KW-1185">Reference proteome</keyword>
<feature type="short sequence motif" description="GXGXXG" evidence="2">
    <location>
        <begin position="25"/>
        <end position="30"/>
    </location>
</feature>
<dbReference type="GeneID" id="7445766"/>
<dbReference type="HOGENOM" id="CLU_629312_0_0_1"/>
<dbReference type="Proteomes" id="UP000001449">
    <property type="component" value="Chromosome 13"/>
</dbReference>
<dbReference type="GO" id="GO:0055088">
    <property type="term" value="P:lipid homeostasis"/>
    <property type="evidence" value="ECO:0000318"/>
    <property type="project" value="GO_Central"/>
</dbReference>
<accession>B8CBD8</accession>
<dbReference type="InParanoid" id="B8CBD8"/>
<dbReference type="PANTHER" id="PTHR12406">
    <property type="entry name" value="CALCIUM-INDEPENDENT PHOSPHOLIPASE A2 IPLA2 -RELATED"/>
    <property type="match status" value="1"/>
</dbReference>
<dbReference type="PANTHER" id="PTHR12406:SF7">
    <property type="entry name" value="PATATIN-LIKE PHOSPHOLIPASE DOMAIN-CONTAINING PROTEIN 4"/>
    <property type="match status" value="1"/>
</dbReference>
<dbReference type="GO" id="GO:0019433">
    <property type="term" value="P:triglyceride catabolic process"/>
    <property type="evidence" value="ECO:0000318"/>
    <property type="project" value="GO_Central"/>
</dbReference>
<dbReference type="PaxDb" id="35128-Thaps9458"/>